<dbReference type="AlphaFoldDB" id="A0A922HW47"/>
<feature type="domain" description="Protein kinase" evidence="6">
    <location>
        <begin position="244"/>
        <end position="541"/>
    </location>
</feature>
<organism evidence="7 8">
    <name type="scientific">Dermatophagoides farinae</name>
    <name type="common">American house dust mite</name>
    <dbReference type="NCBI Taxonomy" id="6954"/>
    <lineage>
        <taxon>Eukaryota</taxon>
        <taxon>Metazoa</taxon>
        <taxon>Ecdysozoa</taxon>
        <taxon>Arthropoda</taxon>
        <taxon>Chelicerata</taxon>
        <taxon>Arachnida</taxon>
        <taxon>Acari</taxon>
        <taxon>Acariformes</taxon>
        <taxon>Sarcoptiformes</taxon>
        <taxon>Astigmata</taxon>
        <taxon>Psoroptidia</taxon>
        <taxon>Analgoidea</taxon>
        <taxon>Pyroglyphidae</taxon>
        <taxon>Dermatophagoidinae</taxon>
        <taxon>Dermatophagoides</taxon>
    </lineage>
</organism>
<evidence type="ECO:0000259" key="6">
    <source>
        <dbReference type="PROSITE" id="PS50011"/>
    </source>
</evidence>
<evidence type="ECO:0000313" key="7">
    <source>
        <dbReference type="EMBL" id="KAH9510798.1"/>
    </source>
</evidence>
<reference evidence="7" key="2">
    <citation type="journal article" date="2022" name="Res Sq">
        <title>Comparative Genomics Reveals Insights into the Divergent Evolution of Astigmatic Mites and Household Pest Adaptations.</title>
        <authorList>
            <person name="Xiong Q."/>
            <person name="Wan A.T.-Y."/>
            <person name="Liu X.-Y."/>
            <person name="Fung C.S.-H."/>
            <person name="Xiao X."/>
            <person name="Malainual N."/>
            <person name="Hou J."/>
            <person name="Wang L."/>
            <person name="Wang M."/>
            <person name="Yang K."/>
            <person name="Cui Y."/>
            <person name="Leung E."/>
            <person name="Nong W."/>
            <person name="Shin S.-K."/>
            <person name="Au S."/>
            <person name="Jeong K.Y."/>
            <person name="Chew F.T."/>
            <person name="Hui J."/>
            <person name="Leung T.F."/>
            <person name="Tungtrongchitr A."/>
            <person name="Zhong N."/>
            <person name="Liu Z."/>
            <person name="Tsui S."/>
        </authorList>
    </citation>
    <scope>NUCLEOTIDE SEQUENCE</scope>
    <source>
        <strain evidence="7">Derf</strain>
        <tissue evidence="7">Whole organism</tissue>
    </source>
</reference>
<dbReference type="EMBL" id="ASGP02000004">
    <property type="protein sequence ID" value="KAH9510798.1"/>
    <property type="molecule type" value="Genomic_DNA"/>
</dbReference>
<dbReference type="SMART" id="SM00220">
    <property type="entry name" value="S_TKc"/>
    <property type="match status" value="1"/>
</dbReference>
<protein>
    <submittedName>
        <fullName evidence="7">Serine threonine-protein kinase</fullName>
    </submittedName>
</protein>
<dbReference type="InterPro" id="IPR011009">
    <property type="entry name" value="Kinase-like_dom_sf"/>
</dbReference>
<dbReference type="Pfam" id="PF00069">
    <property type="entry name" value="Pkinase"/>
    <property type="match status" value="1"/>
</dbReference>
<keyword evidence="5" id="KW-0067">ATP-binding</keyword>
<dbReference type="Gene3D" id="1.10.510.10">
    <property type="entry name" value="Transferase(Phosphotransferase) domain 1"/>
    <property type="match status" value="1"/>
</dbReference>
<dbReference type="GO" id="GO:0004674">
    <property type="term" value="F:protein serine/threonine kinase activity"/>
    <property type="evidence" value="ECO:0007669"/>
    <property type="project" value="UniProtKB-KW"/>
</dbReference>
<evidence type="ECO:0000256" key="4">
    <source>
        <dbReference type="ARBA" id="ARBA00022777"/>
    </source>
</evidence>
<dbReference type="GO" id="GO:0005524">
    <property type="term" value="F:ATP binding"/>
    <property type="evidence" value="ECO:0007669"/>
    <property type="project" value="UniProtKB-KW"/>
</dbReference>
<keyword evidence="3" id="KW-0547">Nucleotide-binding</keyword>
<keyword evidence="8" id="KW-1185">Reference proteome</keyword>
<dbReference type="Proteomes" id="UP000790347">
    <property type="component" value="Unassembled WGS sequence"/>
</dbReference>
<proteinExistence type="predicted"/>
<keyword evidence="2" id="KW-0808">Transferase</keyword>
<dbReference type="PROSITE" id="PS50011">
    <property type="entry name" value="PROTEIN_KINASE_DOM"/>
    <property type="match status" value="1"/>
</dbReference>
<dbReference type="InterPro" id="IPR000719">
    <property type="entry name" value="Prot_kinase_dom"/>
</dbReference>
<gene>
    <name evidence="7" type="primary">PRKAA1_2</name>
    <name evidence="7" type="ORF">DERF_009304</name>
</gene>
<evidence type="ECO:0000256" key="2">
    <source>
        <dbReference type="ARBA" id="ARBA00022679"/>
    </source>
</evidence>
<evidence type="ECO:0000256" key="3">
    <source>
        <dbReference type="ARBA" id="ARBA00022741"/>
    </source>
</evidence>
<dbReference type="SUPFAM" id="SSF56112">
    <property type="entry name" value="Protein kinase-like (PK-like)"/>
    <property type="match status" value="1"/>
</dbReference>
<evidence type="ECO:0000256" key="5">
    <source>
        <dbReference type="ARBA" id="ARBA00022840"/>
    </source>
</evidence>
<sequence>MNSKTNNKTNDEVVKITDMMADKVESYPSVYYEIKEKQPIDHKSGLVIKFMSNEKSMIDINNENQMKLVNVRPAIDKPLIDSSSNDGKNIPVQMSLDESESSVADLFVTRSELLAEENVPSIIGLQDNDKNVKSNILEANQCYSQQQQQQSSSIIETHKQFQTRGPKLELTLNKVRKAIENLRPSKPISPLPPSSSSLIIDSSWVGQNSARFKWIPLQSMEEIRKNWLEWNQKQESACILMDENSLTVVDGDDQFATYYDRYHKLFASKIRGTAFYLGRFRNHHPILVKRITTERKYFDLDATWIAITKRICSSSSSSDDNNPFIRIYEIFHSPSASQVFMFMELLPNKSLHYHLRRRRSIRIDEISLWSSQLLNAIAFMHNHAIVNRSLRLEHLLLDEKFNIKIINFRRSISYWIPGSTINRQQVNRISKREKKCRQNNHLPPECFHNNYDPQSIDLWSFAVIVCSLVTYRYPFKCMSKQIIRNMEQCWLDFKQRHQSLFITTTDSIRILEQIAEMISMIFKQDPCKRANINDVQKCSFYCNNK</sequence>
<name>A0A922HW47_DERFA</name>
<evidence type="ECO:0000256" key="1">
    <source>
        <dbReference type="ARBA" id="ARBA00022527"/>
    </source>
</evidence>
<keyword evidence="1" id="KW-0723">Serine/threonine-protein kinase</keyword>
<accession>A0A922HW47</accession>
<comment type="caution">
    <text evidence="7">The sequence shown here is derived from an EMBL/GenBank/DDBJ whole genome shotgun (WGS) entry which is preliminary data.</text>
</comment>
<evidence type="ECO:0000313" key="8">
    <source>
        <dbReference type="Proteomes" id="UP000790347"/>
    </source>
</evidence>
<keyword evidence="4 7" id="KW-0418">Kinase</keyword>
<dbReference type="PANTHER" id="PTHR24351">
    <property type="entry name" value="RIBOSOMAL PROTEIN S6 KINASE"/>
    <property type="match status" value="1"/>
</dbReference>
<reference evidence="7" key="1">
    <citation type="submission" date="2013-05" db="EMBL/GenBank/DDBJ databases">
        <authorList>
            <person name="Yim A.K.Y."/>
            <person name="Chan T.F."/>
            <person name="Ji K.M."/>
            <person name="Liu X.Y."/>
            <person name="Zhou J.W."/>
            <person name="Li R.Q."/>
            <person name="Yang K.Y."/>
            <person name="Li J."/>
            <person name="Li M."/>
            <person name="Law P.T.W."/>
            <person name="Wu Y.L."/>
            <person name="Cai Z.L."/>
            <person name="Qin H."/>
            <person name="Bao Y."/>
            <person name="Leung R.K.K."/>
            <person name="Ng P.K.S."/>
            <person name="Zou J."/>
            <person name="Zhong X.J."/>
            <person name="Ran P.X."/>
            <person name="Zhong N.S."/>
            <person name="Liu Z.G."/>
            <person name="Tsui S.K.W."/>
        </authorList>
    </citation>
    <scope>NUCLEOTIDE SEQUENCE</scope>
    <source>
        <strain evidence="7">Derf</strain>
        <tissue evidence="7">Whole organism</tissue>
    </source>
</reference>